<evidence type="ECO:0000313" key="3">
    <source>
        <dbReference type="Proteomes" id="UP001302978"/>
    </source>
</evidence>
<proteinExistence type="predicted"/>
<dbReference type="PANTHER" id="PTHR35902">
    <property type="entry name" value="S-LAYER DOMAIN-LIKE PROTEIN-RELATED"/>
    <property type="match status" value="1"/>
</dbReference>
<gene>
    <name evidence="2" type="ORF">MmiHf6_15130</name>
</gene>
<dbReference type="EMBL" id="CP131059">
    <property type="protein sequence ID" value="WNY24184.1"/>
    <property type="molecule type" value="Genomic_DNA"/>
</dbReference>
<accession>A0AA96ZT54</accession>
<protein>
    <recommendedName>
        <fullName evidence="4">S-layer protein</fullName>
    </recommendedName>
</protein>
<dbReference type="AlphaFoldDB" id="A0AA96ZT54"/>
<dbReference type="GeneID" id="85196112"/>
<evidence type="ECO:0000256" key="1">
    <source>
        <dbReference type="SAM" id="Phobius"/>
    </source>
</evidence>
<keyword evidence="1" id="KW-0812">Transmembrane</keyword>
<dbReference type="PANTHER" id="PTHR35902:SF3">
    <property type="entry name" value="NPCBM-ASSOCIATED, NEW3 DOMAIN OF ALPHA-GALACTOSIDASE"/>
    <property type="match status" value="1"/>
</dbReference>
<name>A0AA96ZT54_9EURY</name>
<reference evidence="2 3" key="1">
    <citation type="submission" date="2023-07" db="EMBL/GenBank/DDBJ databases">
        <title>Closed genoem sequence of Methanomicrococcus sp. Hf6.</title>
        <authorList>
            <person name="Poehlein A."/>
            <person name="Protasov E."/>
            <person name="Platt K."/>
            <person name="Reeh H."/>
            <person name="Daniel R."/>
            <person name="Brune A."/>
        </authorList>
    </citation>
    <scope>NUCLEOTIDE SEQUENCE [LARGE SCALE GENOMIC DNA]</scope>
    <source>
        <strain evidence="2 3">Hf6</strain>
    </source>
</reference>
<evidence type="ECO:0008006" key="4">
    <source>
        <dbReference type="Google" id="ProtNLM"/>
    </source>
</evidence>
<keyword evidence="1" id="KW-1133">Transmembrane helix</keyword>
<dbReference type="RefSeq" id="WP_316557357.1">
    <property type="nucleotide sequence ID" value="NZ_CP131059.1"/>
</dbReference>
<keyword evidence="3" id="KW-1185">Reference proteome</keyword>
<feature type="transmembrane region" description="Helical" evidence="1">
    <location>
        <begin position="337"/>
        <end position="361"/>
    </location>
</feature>
<keyword evidence="1" id="KW-0472">Membrane</keyword>
<organism evidence="2 3">
    <name type="scientific">Methanimicrococcus hongohii</name>
    <dbReference type="NCBI Taxonomy" id="3028295"/>
    <lineage>
        <taxon>Archaea</taxon>
        <taxon>Methanobacteriati</taxon>
        <taxon>Methanobacteriota</taxon>
        <taxon>Stenosarchaea group</taxon>
        <taxon>Methanomicrobia</taxon>
        <taxon>Methanosarcinales</taxon>
        <taxon>Methanosarcinaceae</taxon>
        <taxon>Methanimicrococcus</taxon>
    </lineage>
</organism>
<dbReference type="KEGG" id="mehf:MmiHf6_15130"/>
<evidence type="ECO:0000313" key="2">
    <source>
        <dbReference type="EMBL" id="WNY24184.1"/>
    </source>
</evidence>
<sequence length="388" mass="42228">MATIKKCITAALLAMLVLSAAAPTVLGAAANQTYYGSLSSNYYSFYGGPDIHVNVQGNGEYSRGQTATVPLALSNHGVIEGFKSENDVKKNGNNVDIILNATLQQMELENINTILTAVGVVATLESDVSGITVKTGPQEAGSMSSGAISNPLSYSVDIQKDVPAGEYELTLNVTYKHLRNVIYDADAIDNNGSLAGIRNLNASYWYNEDVSQKIPVTIKVKEATKFEIVNVEQSLSAKSDGMLYVTYQNNGEEQAKSAYVRLSTATPFSTTDDQSYLGTVNPGEEVTAAFKISVDEDSVIYDKLYAINSEILYEDNYGHQQISDSLKVEVQVEETPFWTPVTIIIAIIVVIVLLVAGYYIVMSRKYKKEGIDKKPFDDLREKLSGGKK</sequence>
<dbReference type="Proteomes" id="UP001302978">
    <property type="component" value="Chromosome"/>
</dbReference>